<evidence type="ECO:0000313" key="3">
    <source>
        <dbReference type="EMBL" id="UKK00442.2"/>
    </source>
</evidence>
<feature type="compositionally biased region" description="Low complexity" evidence="1">
    <location>
        <begin position="94"/>
        <end position="226"/>
    </location>
</feature>
<evidence type="ECO:0000256" key="2">
    <source>
        <dbReference type="SAM" id="SignalP"/>
    </source>
</evidence>
<keyword evidence="2" id="KW-0732">Signal</keyword>
<feature type="chain" id="PRO_5037470754" description="SfiI-subtelomeric related protein family member" evidence="2">
    <location>
        <begin position="24"/>
        <end position="4980"/>
    </location>
</feature>
<evidence type="ECO:0008006" key="5">
    <source>
        <dbReference type="Google" id="ProtNLM"/>
    </source>
</evidence>
<dbReference type="InterPro" id="IPR007480">
    <property type="entry name" value="DUF529"/>
</dbReference>
<feature type="region of interest" description="Disordered" evidence="1">
    <location>
        <begin position="29"/>
        <end position="232"/>
    </location>
</feature>
<dbReference type="Proteomes" id="UP000244811">
    <property type="component" value="Chromosome 1"/>
</dbReference>
<sequence>MNLTSIAFLKAILVIVLFRQNIADCGLFSGNSSRSTTSSTSSRSLNGSNSNNSNDTSQSASGVTNSSSSSPDASSDSHSGSGANLTGSQQANESSTSSGGQDSDQSGVASGDQNQDQSSGSTSPEGSSSSPDGTSSSDADGTSGSTEGSGSPENSSDGSGTDADGTSGSTEGSGSPENSSDGSGTDADGTSGSTEGSGSPENSSDGSGTDADGTSGSTEGSSSTSSEPIKPGEIGAIQLDLKDKKSTNSFDCLNKDGFAKYTPKSGYGFSLVKGKHSMLEWSSKTIWSTSEPKDYATAVVRDGTGMVSQMSNVTIFFGNNHRHFVKSDNKYLLDSDIRLNLSGASSTSNQPEGTQYTKKDDEDVFTFDFNDDSKCEEVKFVKRSLEGENSSKVLLEEVSVWKHHEQLYGEKHPKRLRYYFPVKMALSFDDSFIVYSKNNEGKWDEEGFFDFKLFSKDSDNKLEELDATKYDIAATKFDHVFTFKENVKPEQLKHKAIECWNYSNEYPSYVRYKKDGPKFVLSYTKSFVLYEKDSDTSFKNTEFSIKLYHQDSSDPTKSLELHGADYNLNEEDDKFTFVMGENVFCSLVKMDGKELSTNVTTDSLDSYPTDVIYWKDRKKLIFEYQNFFFIYQKDDNDFENGKRFDLKLFSIDPTNPTLFVPLNHSKYDLIDDSDIYEFMFKDDPKCGSIKLFGNEIWKHDSSKHGDEFPLSLSYKKDGSKLLIDSEKSFVLCNRDGNEFKVNEFFIKLYRLDPNDDTKILELQSTDYKLIEENDKFTFAMGKYIDCSMVKVDGNELWKHDSSNPEDSHPTDVFYWKDRKKVILEFPDSFNLYQKSAGGGFENAKRFDLKLYSKDPNDEAQFVPLNHSKYDLIEDADKFGLKFKDSVKCVSVFISGIEVWKHDPSILGNEYPLSLRYKKDGSMLSIDFDRFFVLCNRDGNDFKVNEFFIKLFTLDSATNELRQISFSDYQINEFSEEFEFKIKREFFCDEIKFNGNTVWNYDPKKYKDEYPSIVRYKKDGSKFVLLFRDSFLLFEVVSDNKVKYTEFFIKLYQPDPNDSNEVLELHTDSFDINDINDTYTFVLGKNIDCSMVKVEGRELWKYDPQKPADSHPAQVFYWKDLNKVILDFLHSFYLYQKGAGGSFENAKRFDLKLYSEDPNDKSQLVPLNHSKYDLIEDPDKYELMFKDDPKCGSIQLSGTEIWRLDSSKHGDDYPLSLRYKKDGSKLSIHSERSFVLCSKDVNEFKVHEFSIKLFTLDSSTNIIRELSFSEYRINEFADEFEFEFQRGQFCDEIKFKGNKVWTYDAEKFNNEYPSYVRYKKDGSKFVIRFRDSFVLFEVDSDDKVKITDLFIKLFQHDPNDSTQVLELHTDTFDIKDNNDFFSFALDKNVDCSIVRVEGKELWKYDSSKDVCYPSEVLYWKDRKKVILDFLHSFYLYQKGAGGSFETAKRLDIKLYSVDPNDISQLVPLNHSKYDLVEDPDKYELMFKDDPKCGSIQLSGTEIWRHVPSKHGDQFPVSLSYKKDGSMLSIFSEGSFVLCNRAGNDFKVNEFFIKLFTVDSTTNNIRELSFSEYHLNEDPDEFEFKFKRGLFCDEIKYKGSSVWTYDADKYNDEFPSYVRYKKDGSKFVVRFRDSFVLFEVDSDDKVKITEFFIKLFQQDSTDVSKTLELQSADYKLYEENDIFTFALDKNVDCSMVKMEGKELWKFDSSNDDCYPTEVLYWKDRKKVILDFPTFFKIYQKGDGGVFESAKRFDLKLYTIDPNDESQLVPLNHAKYVLNEFSAEFEFKFKRGQFCDEIKYKGFADSFSVYEKGSDGKFKITDFFIKLYQPDPNDSNNLFELQGADYNLIEEKDKFTFVMGKNVNCSLVRMEGKELWSFDPSNAEDSHPSDVFYWKDRNKVILDFPKFFKIFQKEDNRSFVDGNHFDVKLFTKDPNDDTKLVPLNHSHYELNDFSDEFEFKFNQNHVCEEVKFKGNRAWTYDHNVNKYPNTLRYKKDGSRFVISFDDSFAVYEKGSDDRFQKTEFFIKLYKQDSNDLSKSLELHSDSFDVTDENDIFSFDLDKNVKCSLVKMEGKELWKHDPSNPEDSHPTHVFYWKDRRKVILDFPKFFKIYQKGVGGKFDNGKLFDIKLYSKDPNDETLLVPLNHSKYDIIEDADKYGLKFKDDPKCCSIKLSGNEIWRHDHSKHGDEYPVSLRYKKDGSKLLIDSEGYFVLCSKDGNDFKVNEFFIKLYTVDSLSNVIRELSFSEYQLNEHSDEFEFEFKRGQFCDEIKYKGNKIWTYDSTKYNNEYPSYVRYKKDGTKFIVGFADSFAVFEIDCDGNFKKTELFIKLYQEDPSDASKNLELQGSDYVLKEENDIFTFALDKNVDCSMVKMEGKELWKFDSSIDDSHPTQVFYWNDRSKVILDFPKFFKTYQKDDNGEFDSGKQFDVKLYSKDPKDDTQLVPLNHSTYELVEATDKHEYKFKEGVKCGFIKLSGSEVWKHDTSKHGDEYPQSLRYYFPDKLALTFDDSFMVYTKNADGKWEGGNLFDFKLYAQDSNNVLIELDASAYDISDHPNEHVFDFNDGINLQLVKNKNTEFWKYENKYPNTFRYKKDGSKFVMGFDDSFAVYELDDDGNFQKTEFLIKLYQQDPNDSTQVLELQGADYEIKEQDDKFTFLLDKIVVCSMVKVEGKELWKHDHSNSDDSHPTSVSYWKDGKNVLIEFPDCFKHYQKDDNGEFDEGKHFDIKLYSKDPNDDSKFVPLNHSTYDLIEDVNKHEFRFKEGVKCVSVYLFGSDVWIHDTSKHGDEYPQSLRYYFPDKLALTFDDSFMVYTKNADGKWEGGNLFDFKLYAQDSNNVLIELDASAYDISDHPNEHVFDFNDGINLQLVKNKNTEFWKYENKYPNTFRYKKDGSKFVMGFDDSFAVYELDDDGNFQKTEFLIKLYQQDPNDSTQDLELQGADYDLKEENDIFTFVIDKNIDCSMVKVEGKELWKHDPSNSDDSHPTSVSYWKDGKNVLLDFPKFFKTYQKDDNGEFDSGKQFDVKLYSKDPKDDTQLVPLNHSTYELVEATDKHEYKFKEGVKCGFIKLSGSEVWKHDTSKHGDEYPQSLRYYLNDKLALTFDDSFMVYTKNADGKWEGGNLFDFKLYAQDSNNVLIELDASAYDISDHPNEHVFDFNDGINLQLVKNKNTEFWKYENKYPNTFRYKKDGSKFVMGFDDSFAVYELDDDGNFQKTEFLIKLYQQDPNDSSKCLELHTDSFQIKDDDDKYSFVLDSNIDCSTVKVEGKELWKHDPSNPQDPHPTEVVYWKDMKSVILYYPDSFSLYQKGENGDFCEVKQFDIKLFSKDPNDESQLVPLNHYNFELIDCNDDFEFKFNKDHNCDMVIYKGNRVWIFDPNEPKHPLGLRYKKDGSKFVMDFHDSFVLHQKKNEDFKKAEFNVELYQQDPNDPSKTVGLGFDSFEIKEENDNYTLVIDQKAGCSMVKVEGQELWKQDPNKPEDSNPTAMLFFDNSEDKMVLYFEDRMTLYQKVTADQFDNGEEYDIKLYTKDDENKLRQLQLSEYELNEFSDDFEFKFNKGHYCEKVIFKGSKAWSYDPDADGSVHPLCLRYRKDGTKFVLSYPNSFVLYESGSDNIVKKSEFFIKLFQQDPKDPSNSLELRSADYNLNEENDKFTFAMGKYIDCSMVKVDGNELWKHDSSNPEDSHPTSVSYWKDRKSVILYFPDSFNLYQKGENGVFDHGKHFDFRLYSKDPKDDSQFVPLNHYHYELIDFCNDYEFKFNKGHNCDKIYHKSNEVWCYDPNDGKYPNAFRYKKDGSKFVMGFDDSFAVYELDDDGNFQKTEFLIKLYQQDPNDSTQVLELQGADYDLKEENDIFTFVIDKNIDCSMVKVEGKELWKHDPSNSDDSHPTSVSYWKDGKNVLLDFPKFFKTYQKDDNGEFDSGKQFDVKLYSKDPKDDTQLVPLNHSTYELVEATDKHEYKFKEGVKCGFIKLSGSEVWKHDTSKHGDEYPQSLRYYLNDKLALTFDDSFMVYTKNADGKWEGGNLFDFKLYAQDSNNVLIELDASAYDISDHPNEHVFDFNDGINLQLVKNKNTEFWKYENKYPNTFRYKKDGSKFVMGFDDSFAVYELDDDGNFQKTEFLIKLYQQDPNDSTQVLELQGADYDLKEENDIFTFVIDKNIDCSMVKVEGKELWKHDPSNSDDSHPTSVSYWKDGKNVLLDFPKFFKTYQKDDKGSIVASSSMSNCTKDQRDTHSTTEHQPMTKHEREKRRKCVSSNISSEVWKHDTSKHGDEYPQSSEHLQISPLYHHVNQIWKMEGGIFNFKLYAQDSNNVLIELDASAYDISDFKSDYFIQFKPDVKLKEVKNKDLDFWKYENKYPNSFRYKKDGSKFVMGFDDSFAVYELDDDGNFQKTEFLIKLYQQPTLYSISSRADYDLKEENDFHLRYYKNIDCSMVKVEGKELWKHDPSNSDDSHPTSVSYWKDGKNVLLDFPKFFKTYQKDDNGEFDSGKQFDVKLYSKDPKDDTQLVPLNHSTYELVEATDKHEYKFKEGVKCGFIKLSGSEVWKHDTSKHGDEYPQSLRYYLNDKLALTFDDSFMVYTKNADGKWEGGNLFDFKLYAQDSNNVLIELDASAYDISDHPNEHVFDFNDGINLQLVKNKNTEFWKYENKYPNTFRYKKDGSKFVMGFDDSFAVYELDDDGNFQKTEFLIKLYQQDPNDSTQVLELQGADYELKEEEEIFAFVLGKNVKCSLVKVEGKELWKHDSSKSENPHPVEVLYSKDGNSVVIDFPKFFMSYQKDENGQFDNGKQFDVKLYSKDPNDDTQLVPLNRSKYDLIEDSTKQEYKFKDGVNCGFIKISGSEVWKHDRHIHHEDYPKRLRYYLPNKMALGFDHSFIVYSKDNKGKWDKGISFDLKMFSKDSNDQLIELDATDYDIRTYRTEYSLSFKTDVKLWELHYMGKSFWSYDSTKYNVFPSLLRYKIDGSALVINIANSIILLSKDADGFKLNEFA</sequence>
<organism evidence="3 4">
    <name type="scientific">Theileria orientalis</name>
    <dbReference type="NCBI Taxonomy" id="68886"/>
    <lineage>
        <taxon>Eukaryota</taxon>
        <taxon>Sar</taxon>
        <taxon>Alveolata</taxon>
        <taxon>Apicomplexa</taxon>
        <taxon>Aconoidasida</taxon>
        <taxon>Piroplasmida</taxon>
        <taxon>Theileriidae</taxon>
        <taxon>Theileria</taxon>
    </lineage>
</organism>
<feature type="region of interest" description="Disordered" evidence="1">
    <location>
        <begin position="4211"/>
        <end position="4243"/>
    </location>
</feature>
<feature type="compositionally biased region" description="Polar residues" evidence="1">
    <location>
        <begin position="84"/>
        <end position="93"/>
    </location>
</feature>
<evidence type="ECO:0000256" key="1">
    <source>
        <dbReference type="SAM" id="MobiDB-lite"/>
    </source>
</evidence>
<proteinExistence type="predicted"/>
<accession>A0A976QT89</accession>
<protein>
    <recommendedName>
        <fullName evidence="5">SfiI-subtelomeric related protein family member</fullName>
    </recommendedName>
</protein>
<dbReference type="EMBL" id="CP056069">
    <property type="protein sequence ID" value="UKK00442.2"/>
    <property type="molecule type" value="Genomic_DNA"/>
</dbReference>
<evidence type="ECO:0000313" key="4">
    <source>
        <dbReference type="Proteomes" id="UP000244811"/>
    </source>
</evidence>
<feature type="compositionally biased region" description="Basic and acidic residues" evidence="1">
    <location>
        <begin position="4220"/>
        <end position="4238"/>
    </location>
</feature>
<feature type="signal peptide" evidence="2">
    <location>
        <begin position="1"/>
        <end position="23"/>
    </location>
</feature>
<gene>
    <name evidence="3" type="ORF">MACK_000514</name>
</gene>
<name>A0A976QT89_THEOR</name>
<dbReference type="Pfam" id="PF04385">
    <property type="entry name" value="FAINT"/>
    <property type="match status" value="3"/>
</dbReference>
<reference evidence="3" key="1">
    <citation type="submission" date="2022-07" db="EMBL/GenBank/DDBJ databases">
        <title>Evaluation of T. orientalis genome assembly methods using nanopore sequencing and analysis of variation between genomes.</title>
        <authorList>
            <person name="Yam J."/>
            <person name="Micallef M.L."/>
            <person name="Liu M."/>
            <person name="Djordjevic S.P."/>
            <person name="Bogema D.R."/>
            <person name="Jenkins C."/>
        </authorList>
    </citation>
    <scope>NUCLEOTIDE SEQUENCE</scope>
    <source>
        <strain evidence="3">Goon Nure</strain>
    </source>
</reference>
<feature type="compositionally biased region" description="Low complexity" evidence="1">
    <location>
        <begin position="29"/>
        <end position="83"/>
    </location>
</feature>